<keyword evidence="7 11" id="KW-0798">TonB box</keyword>
<dbReference type="Pfam" id="PF07715">
    <property type="entry name" value="Plug"/>
    <property type="match status" value="1"/>
</dbReference>
<evidence type="ECO:0000256" key="7">
    <source>
        <dbReference type="ARBA" id="ARBA00023077"/>
    </source>
</evidence>
<dbReference type="SUPFAM" id="SSF49464">
    <property type="entry name" value="Carboxypeptidase regulatory domain-like"/>
    <property type="match status" value="1"/>
</dbReference>
<keyword evidence="4" id="KW-0410">Iron transport</keyword>
<dbReference type="NCBIfam" id="TIGR04057">
    <property type="entry name" value="SusC_RagA_signa"/>
    <property type="match status" value="1"/>
</dbReference>
<organism evidence="14 15">
    <name type="scientific">Dinghuibacter silviterrae</name>
    <dbReference type="NCBI Taxonomy" id="1539049"/>
    <lineage>
        <taxon>Bacteria</taxon>
        <taxon>Pseudomonadati</taxon>
        <taxon>Bacteroidota</taxon>
        <taxon>Chitinophagia</taxon>
        <taxon>Chitinophagales</taxon>
        <taxon>Chitinophagaceae</taxon>
        <taxon>Dinghuibacter</taxon>
    </lineage>
</organism>
<dbReference type="GO" id="GO:0006826">
    <property type="term" value="P:iron ion transport"/>
    <property type="evidence" value="ECO:0007669"/>
    <property type="project" value="UniProtKB-KW"/>
</dbReference>
<dbReference type="Pfam" id="PF13715">
    <property type="entry name" value="CarbopepD_reg_2"/>
    <property type="match status" value="1"/>
</dbReference>
<feature type="signal peptide" evidence="12">
    <location>
        <begin position="1"/>
        <end position="23"/>
    </location>
</feature>
<proteinExistence type="inferred from homology"/>
<keyword evidence="14" id="KW-0675">Receptor</keyword>
<keyword evidence="6" id="KW-0408">Iron</keyword>
<dbReference type="Gene3D" id="3.55.50.30">
    <property type="match status" value="1"/>
</dbReference>
<evidence type="ECO:0000256" key="11">
    <source>
        <dbReference type="RuleBase" id="RU003357"/>
    </source>
</evidence>
<dbReference type="InterPro" id="IPR037066">
    <property type="entry name" value="Plug_dom_sf"/>
</dbReference>
<dbReference type="Proteomes" id="UP000294498">
    <property type="component" value="Unassembled WGS sequence"/>
</dbReference>
<dbReference type="EMBL" id="SODV01000001">
    <property type="protein sequence ID" value="TDX01601.1"/>
    <property type="molecule type" value="Genomic_DNA"/>
</dbReference>
<dbReference type="InterPro" id="IPR000531">
    <property type="entry name" value="Beta-barrel_TonB"/>
</dbReference>
<evidence type="ECO:0000256" key="3">
    <source>
        <dbReference type="ARBA" id="ARBA00022452"/>
    </source>
</evidence>
<dbReference type="InterPro" id="IPR012910">
    <property type="entry name" value="Plug_dom"/>
</dbReference>
<dbReference type="InterPro" id="IPR011662">
    <property type="entry name" value="Secretin/TonB_short_N"/>
</dbReference>
<keyword evidence="9 10" id="KW-0998">Cell outer membrane</keyword>
<feature type="chain" id="PRO_5020381297" evidence="12">
    <location>
        <begin position="24"/>
        <end position="1084"/>
    </location>
</feature>
<keyword evidence="5 10" id="KW-0812">Transmembrane</keyword>
<dbReference type="GO" id="GO:0009279">
    <property type="term" value="C:cell outer membrane"/>
    <property type="evidence" value="ECO:0007669"/>
    <property type="project" value="UniProtKB-SubCell"/>
</dbReference>
<evidence type="ECO:0000256" key="8">
    <source>
        <dbReference type="ARBA" id="ARBA00023136"/>
    </source>
</evidence>
<dbReference type="AlphaFoldDB" id="A0A4R8DWL2"/>
<dbReference type="Pfam" id="PF07660">
    <property type="entry name" value="STN"/>
    <property type="match status" value="1"/>
</dbReference>
<evidence type="ECO:0000256" key="1">
    <source>
        <dbReference type="ARBA" id="ARBA00004571"/>
    </source>
</evidence>
<keyword evidence="8 10" id="KW-0472">Membrane</keyword>
<dbReference type="Gene3D" id="2.40.170.20">
    <property type="entry name" value="TonB-dependent receptor, beta-barrel domain"/>
    <property type="match status" value="1"/>
</dbReference>
<evidence type="ECO:0000313" key="14">
    <source>
        <dbReference type="EMBL" id="TDX01601.1"/>
    </source>
</evidence>
<reference evidence="14 15" key="1">
    <citation type="submission" date="2019-03" db="EMBL/GenBank/DDBJ databases">
        <title>Genomic Encyclopedia of Type Strains, Phase IV (KMG-IV): sequencing the most valuable type-strain genomes for metagenomic binning, comparative biology and taxonomic classification.</title>
        <authorList>
            <person name="Goeker M."/>
        </authorList>
    </citation>
    <scope>NUCLEOTIDE SEQUENCE [LARGE SCALE GENOMIC DNA]</scope>
    <source>
        <strain evidence="14 15">DSM 100059</strain>
    </source>
</reference>
<evidence type="ECO:0000259" key="13">
    <source>
        <dbReference type="SMART" id="SM00965"/>
    </source>
</evidence>
<dbReference type="Gene3D" id="2.60.40.1120">
    <property type="entry name" value="Carboxypeptidase-like, regulatory domain"/>
    <property type="match status" value="1"/>
</dbReference>
<comment type="subcellular location">
    <subcellularLocation>
        <location evidence="1 10">Cell outer membrane</location>
        <topology evidence="1 10">Multi-pass membrane protein</topology>
    </subcellularLocation>
</comment>
<protein>
    <submittedName>
        <fullName evidence="14">Iron complex outermembrane receptor protein</fullName>
    </submittedName>
</protein>
<dbReference type="SMART" id="SM00965">
    <property type="entry name" value="STN"/>
    <property type="match status" value="1"/>
</dbReference>
<evidence type="ECO:0000256" key="12">
    <source>
        <dbReference type="SAM" id="SignalP"/>
    </source>
</evidence>
<comment type="similarity">
    <text evidence="10 11">Belongs to the TonB-dependent receptor family.</text>
</comment>
<accession>A0A4R8DWL2</accession>
<feature type="domain" description="Secretin/TonB short N-terminal" evidence="13">
    <location>
        <begin position="52"/>
        <end position="103"/>
    </location>
</feature>
<dbReference type="PROSITE" id="PS52016">
    <property type="entry name" value="TONB_DEPENDENT_REC_3"/>
    <property type="match status" value="1"/>
</dbReference>
<evidence type="ECO:0000256" key="6">
    <source>
        <dbReference type="ARBA" id="ARBA00023004"/>
    </source>
</evidence>
<comment type="caution">
    <text evidence="14">The sequence shown here is derived from an EMBL/GenBank/DDBJ whole genome shotgun (WGS) entry which is preliminary data.</text>
</comment>
<sequence length="1084" mass="118214">MKIALVMKWTALFLLAGAVHVSAHGYSQQVSLTLKNATMEKAIRALERQSGYSFWYNNELLDRTDKVTLDLRNVSLEDALKKCFENQPLTYAFVGKTIVLSPVALPPQEVKGRVTAEDGTPLAGVSVTIKGTKKGVTTDADGAFSISVNRGEVLVFSSVGYDAKEFRVGADASFKISLVETKKNLGDLVVVGYGKQNRKALTSAVSTVKPEDMNKGAITDVGQLLQGKVPGLNITANGDPNQKAAVVLRGASTINSSQVPFYVVDGIPGVDISLIAPADIASIDILKDAAATAIYGNRASNGVIMVTTKKGRNGDMHVDYGGYVGVEKVSSSLKMMDAGQLRSFLSKNGLAFAPRDDQGANTNWQKAIEKPAAYSQNHYISLSGGNEHSTYIASLNYADKDGILRNSSLQRTIARIAIEHRALNDHLRFNLTVTNANSVAEDIPYRNVVLLQSATYLPVSPVKNADGTYFEDLTNSGYYNPVAMMNNSSQNTKTNELAGLFNTQVKLPWGLTYDLNLAYQNTTILEGEYLNSYYTSTFNNMYDNPDPGFAGHSQQVFGQNGQATRSAIQNYSKLLETFFTWDRHFGDHGVNVVVGYSWQNFVNGDGFQATTANFPVDNVSYNNLALSNPYALSGYEVNFGAANVYDEERLISDFGRLNYNYKEKYLLQGSIRRDGSSVFGTNHRWGYFPAVGAGWRISKEDFMKDQNVFEELKLRGSYGVTGNSTGFSAYTAQFISSSIGSYYYQGTNVSALGPTQTANPNLEWEKTATTDIGLDFAILKGRVSGSLDWYDKKTSNMIFSYSVDPMLAPVGNIVANGGGMSNKGVELAVSAQIVHNRNLTWTSSLNLAHNTNEITSLSSPLFTKVDSILVGDPEGGGQSGSKLAVLQPGHPVGQFFSPQYAGKNSSGVSQYVAHDGTLTTTPLIGTDYHYIGSAQPKLIAGWANTFRYRNFDLNISLRGTFGNKIFNATRADLFRPSTAQYTNILVDAAGESTTDVNSYKYSSRFVENGGYIRFDNATLGYNFPKTGQYIKSLRLYLTGNNLFVITKYKGIDPEVNQGGIAPGIDYNNFYPKTRTFLFGANVSF</sequence>
<evidence type="ECO:0000313" key="15">
    <source>
        <dbReference type="Proteomes" id="UP000294498"/>
    </source>
</evidence>
<dbReference type="Gene3D" id="2.170.130.10">
    <property type="entry name" value="TonB-dependent receptor, plug domain"/>
    <property type="match status" value="1"/>
</dbReference>
<dbReference type="InterPro" id="IPR023997">
    <property type="entry name" value="TonB-dep_OMP_SusC/RagA_CS"/>
</dbReference>
<evidence type="ECO:0000256" key="5">
    <source>
        <dbReference type="ARBA" id="ARBA00022692"/>
    </source>
</evidence>
<dbReference type="InterPro" id="IPR023996">
    <property type="entry name" value="TonB-dep_OMP_SusC/RagA"/>
</dbReference>
<evidence type="ECO:0000256" key="4">
    <source>
        <dbReference type="ARBA" id="ARBA00022496"/>
    </source>
</evidence>
<gene>
    <name evidence="14" type="ORF">EDB95_2641</name>
</gene>
<keyword evidence="12" id="KW-0732">Signal</keyword>
<keyword evidence="3 10" id="KW-1134">Transmembrane beta strand</keyword>
<keyword evidence="4" id="KW-0406">Ion transport</keyword>
<dbReference type="NCBIfam" id="TIGR04056">
    <property type="entry name" value="OMP_RagA_SusC"/>
    <property type="match status" value="1"/>
</dbReference>
<dbReference type="InterPro" id="IPR039426">
    <property type="entry name" value="TonB-dep_rcpt-like"/>
</dbReference>
<dbReference type="InterPro" id="IPR008969">
    <property type="entry name" value="CarboxyPept-like_regulatory"/>
</dbReference>
<keyword evidence="15" id="KW-1185">Reference proteome</keyword>
<name>A0A4R8DWL2_9BACT</name>
<dbReference type="InterPro" id="IPR036942">
    <property type="entry name" value="Beta-barrel_TonB_sf"/>
</dbReference>
<dbReference type="SUPFAM" id="SSF56935">
    <property type="entry name" value="Porins"/>
    <property type="match status" value="1"/>
</dbReference>
<evidence type="ECO:0000256" key="2">
    <source>
        <dbReference type="ARBA" id="ARBA00022448"/>
    </source>
</evidence>
<evidence type="ECO:0000256" key="10">
    <source>
        <dbReference type="PROSITE-ProRule" id="PRU01360"/>
    </source>
</evidence>
<keyword evidence="2 10" id="KW-0813">Transport</keyword>
<evidence type="ECO:0000256" key="9">
    <source>
        <dbReference type="ARBA" id="ARBA00023237"/>
    </source>
</evidence>
<dbReference type="Pfam" id="PF00593">
    <property type="entry name" value="TonB_dep_Rec_b-barrel"/>
    <property type="match status" value="1"/>
</dbReference>